<dbReference type="EMBL" id="VUOB01000078">
    <property type="protein sequence ID" value="KAA2251447.1"/>
    <property type="molecule type" value="Genomic_DNA"/>
</dbReference>
<dbReference type="PANTHER" id="PTHR43133">
    <property type="entry name" value="RNA POLYMERASE ECF-TYPE SIGMA FACTO"/>
    <property type="match status" value="1"/>
</dbReference>
<proteinExistence type="inferred from homology"/>
<dbReference type="Gene3D" id="1.10.1740.10">
    <property type="match status" value="1"/>
</dbReference>
<dbReference type="Pfam" id="PF08281">
    <property type="entry name" value="Sigma70_r4_2"/>
    <property type="match status" value="1"/>
</dbReference>
<dbReference type="PANTHER" id="PTHR43133:SF51">
    <property type="entry name" value="RNA POLYMERASE SIGMA FACTOR"/>
    <property type="match status" value="1"/>
</dbReference>
<keyword evidence="2" id="KW-0805">Transcription regulation</keyword>
<comment type="similarity">
    <text evidence="1">Belongs to the sigma-70 factor family. ECF subfamily.</text>
</comment>
<dbReference type="SUPFAM" id="SSF88946">
    <property type="entry name" value="Sigma2 domain of RNA polymerase sigma factors"/>
    <property type="match status" value="1"/>
</dbReference>
<gene>
    <name evidence="6" type="ORF">F0L68_37180</name>
</gene>
<comment type="caution">
    <text evidence="6">The sequence shown here is derived from an EMBL/GenBank/DDBJ whole genome shotgun (WGS) entry which is preliminary data.</text>
</comment>
<evidence type="ECO:0000256" key="3">
    <source>
        <dbReference type="ARBA" id="ARBA00023082"/>
    </source>
</evidence>
<dbReference type="InterPro" id="IPR013249">
    <property type="entry name" value="RNA_pol_sigma70_r4_t2"/>
</dbReference>
<dbReference type="InterPro" id="IPR039425">
    <property type="entry name" value="RNA_pol_sigma-70-like"/>
</dbReference>
<accession>A0A5B2WN34</accession>
<feature type="domain" description="RNA polymerase sigma factor 70 region 4 type 2" evidence="5">
    <location>
        <begin position="109"/>
        <end position="158"/>
    </location>
</feature>
<sequence>MSEPDRVELVRAAQRGDALAMQELLTLLTPYVGRLCGPIALADGPDATQEALIVIFRNLRQLAEPAAVFGWARAIAVREAVRVARSAGRARPSELPEVPAKGDPQLAADIRDVLDRLAPEHRAVLVLRDLEGLDEQTVGGLLDVPTGTVKSRLFRARRSFRKAWGR</sequence>
<reference evidence="6 7" key="2">
    <citation type="submission" date="2019-09" db="EMBL/GenBank/DDBJ databases">
        <authorList>
            <person name="Jin C."/>
        </authorList>
    </citation>
    <scope>NUCLEOTIDE SEQUENCE [LARGE SCALE GENOMIC DNA]</scope>
    <source>
        <strain evidence="6 7">AN110305</strain>
    </source>
</reference>
<evidence type="ECO:0000259" key="5">
    <source>
        <dbReference type="Pfam" id="PF08281"/>
    </source>
</evidence>
<evidence type="ECO:0000256" key="4">
    <source>
        <dbReference type="ARBA" id="ARBA00023163"/>
    </source>
</evidence>
<reference evidence="6 7" key="1">
    <citation type="submission" date="2019-09" db="EMBL/GenBank/DDBJ databases">
        <title>Goodfellowia gen. nov., a new genus of the Pseudonocardineae related to Actinoalloteichus, containing Goodfellowia coeruleoviolacea gen. nov., comb. nov. gen. nov., comb. nov.</title>
        <authorList>
            <person name="Labeda D."/>
        </authorList>
    </citation>
    <scope>NUCLEOTIDE SEQUENCE [LARGE SCALE GENOMIC DNA]</scope>
    <source>
        <strain evidence="6 7">AN110305</strain>
    </source>
</reference>
<dbReference type="InterPro" id="IPR036388">
    <property type="entry name" value="WH-like_DNA-bd_sf"/>
</dbReference>
<protein>
    <submittedName>
        <fullName evidence="6">RNA polymerase subunit sigma-24</fullName>
    </submittedName>
</protein>
<dbReference type="GO" id="GO:0003677">
    <property type="term" value="F:DNA binding"/>
    <property type="evidence" value="ECO:0007669"/>
    <property type="project" value="InterPro"/>
</dbReference>
<dbReference type="GO" id="GO:0006352">
    <property type="term" value="P:DNA-templated transcription initiation"/>
    <property type="evidence" value="ECO:0007669"/>
    <property type="project" value="InterPro"/>
</dbReference>
<evidence type="ECO:0000256" key="1">
    <source>
        <dbReference type="ARBA" id="ARBA00010641"/>
    </source>
</evidence>
<organism evidence="6 7">
    <name type="scientific">Solihabitans fulvus</name>
    <dbReference type="NCBI Taxonomy" id="1892852"/>
    <lineage>
        <taxon>Bacteria</taxon>
        <taxon>Bacillati</taxon>
        <taxon>Actinomycetota</taxon>
        <taxon>Actinomycetes</taxon>
        <taxon>Pseudonocardiales</taxon>
        <taxon>Pseudonocardiaceae</taxon>
        <taxon>Solihabitans</taxon>
    </lineage>
</organism>
<dbReference type="CDD" id="cd06171">
    <property type="entry name" value="Sigma70_r4"/>
    <property type="match status" value="1"/>
</dbReference>
<dbReference type="InterPro" id="IPR013325">
    <property type="entry name" value="RNA_pol_sigma_r2"/>
</dbReference>
<dbReference type="Proteomes" id="UP000323454">
    <property type="component" value="Unassembled WGS sequence"/>
</dbReference>
<keyword evidence="7" id="KW-1185">Reference proteome</keyword>
<dbReference type="RefSeq" id="WP_149854608.1">
    <property type="nucleotide sequence ID" value="NZ_VUOB01000078.1"/>
</dbReference>
<dbReference type="SUPFAM" id="SSF88659">
    <property type="entry name" value="Sigma3 and sigma4 domains of RNA polymerase sigma factors"/>
    <property type="match status" value="1"/>
</dbReference>
<keyword evidence="4" id="KW-0804">Transcription</keyword>
<dbReference type="Gene3D" id="1.10.10.10">
    <property type="entry name" value="Winged helix-like DNA-binding domain superfamily/Winged helix DNA-binding domain"/>
    <property type="match status" value="1"/>
</dbReference>
<evidence type="ECO:0000313" key="6">
    <source>
        <dbReference type="EMBL" id="KAA2251447.1"/>
    </source>
</evidence>
<evidence type="ECO:0000256" key="2">
    <source>
        <dbReference type="ARBA" id="ARBA00023015"/>
    </source>
</evidence>
<dbReference type="AlphaFoldDB" id="A0A5B2WN34"/>
<dbReference type="InterPro" id="IPR013324">
    <property type="entry name" value="RNA_pol_sigma_r3/r4-like"/>
</dbReference>
<dbReference type="GO" id="GO:0016987">
    <property type="term" value="F:sigma factor activity"/>
    <property type="evidence" value="ECO:0007669"/>
    <property type="project" value="UniProtKB-KW"/>
</dbReference>
<keyword evidence="3" id="KW-0731">Sigma factor</keyword>
<name>A0A5B2WN34_9PSEU</name>
<evidence type="ECO:0000313" key="7">
    <source>
        <dbReference type="Proteomes" id="UP000323454"/>
    </source>
</evidence>
<dbReference type="OrthoDB" id="5518337at2"/>